<proteinExistence type="predicted"/>
<reference evidence="1" key="1">
    <citation type="submission" date="2017-04" db="EMBL/GenBank/DDBJ databases">
        <authorList>
            <person name="Varghese N."/>
            <person name="Submissions S."/>
        </authorList>
    </citation>
    <scope>NUCLEOTIDE SEQUENCE</scope>
    <source>
        <strain evidence="1">WTE2008</strain>
    </source>
</reference>
<evidence type="ECO:0000313" key="1">
    <source>
        <dbReference type="EMBL" id="SMC77228.1"/>
    </source>
</evidence>
<comment type="caution">
    <text evidence="1">The sequence shown here is derived from an EMBL/GenBank/DDBJ whole genome shotgun (WGS) entry which is preliminary data.</text>
</comment>
<name>A0AC61PNM1_9FIRM</name>
<organism evidence="1 2">
    <name type="scientific">Aristaeella lactis</name>
    <dbReference type="NCBI Taxonomy" id="3046383"/>
    <lineage>
        <taxon>Bacteria</taxon>
        <taxon>Bacillati</taxon>
        <taxon>Bacillota</taxon>
        <taxon>Clostridia</taxon>
        <taxon>Eubacteriales</taxon>
        <taxon>Aristaeellaceae</taxon>
        <taxon>Aristaeella</taxon>
    </lineage>
</organism>
<accession>A0AC61PNM1</accession>
<keyword evidence="2" id="KW-1185">Reference proteome</keyword>
<gene>
    <name evidence="1" type="ORF">SAMN06297397_2439</name>
</gene>
<dbReference type="EMBL" id="FWXZ01000005">
    <property type="protein sequence ID" value="SMC77228.1"/>
    <property type="molecule type" value="Genomic_DNA"/>
</dbReference>
<sequence>MSLEVDSTRWGTLNDIVLCAATSQEPVKLKETRKANGFYFKTCLRVGMYVLRHEGKQVITWDDPYEKADLVMKKQYEALKPYLGTYLYPLLMFDNDVEKYFASMEKLYLMECEAYLGEKGVKWLDLALEAYRLGDIKRSMRIIDLNTDLCEKQIEKYNAESKDSVRWWMQEKQKTIELADLINKKPETVRRIIDENRAISEKTCQQFFTSRFFSLKS</sequence>
<protein>
    <submittedName>
        <fullName evidence="1">Uncharacterized protein</fullName>
    </submittedName>
</protein>
<dbReference type="Proteomes" id="UP000192328">
    <property type="component" value="Unassembled WGS sequence"/>
</dbReference>
<evidence type="ECO:0000313" key="2">
    <source>
        <dbReference type="Proteomes" id="UP000192328"/>
    </source>
</evidence>